<dbReference type="Proteomes" id="UP000593572">
    <property type="component" value="Unassembled WGS sequence"/>
</dbReference>
<name>A0A7J8M8R1_9ROSI</name>
<evidence type="ECO:0000256" key="1">
    <source>
        <dbReference type="SAM" id="SignalP"/>
    </source>
</evidence>
<evidence type="ECO:0008006" key="4">
    <source>
        <dbReference type="Google" id="ProtNLM"/>
    </source>
</evidence>
<reference evidence="2 3" key="1">
    <citation type="journal article" date="2019" name="Genome Biol. Evol.">
        <title>Insights into the evolution of the New World diploid cottons (Gossypium, subgenus Houzingenia) based on genome sequencing.</title>
        <authorList>
            <person name="Grover C.E."/>
            <person name="Arick M.A. 2nd"/>
            <person name="Thrash A."/>
            <person name="Conover J.L."/>
            <person name="Sanders W.S."/>
            <person name="Peterson D.G."/>
            <person name="Frelichowski J.E."/>
            <person name="Scheffler J.A."/>
            <person name="Scheffler B.E."/>
            <person name="Wendel J.F."/>
        </authorList>
    </citation>
    <scope>NUCLEOTIDE SEQUENCE [LARGE SCALE GENOMIC DNA]</scope>
    <source>
        <strain evidence="2">157</strain>
        <tissue evidence="2">Leaf</tissue>
    </source>
</reference>
<feature type="signal peptide" evidence="1">
    <location>
        <begin position="1"/>
        <end position="38"/>
    </location>
</feature>
<accession>A0A7J8M8R1</accession>
<feature type="chain" id="PRO_5029618559" description="DUF4283 domain-containing protein" evidence="1">
    <location>
        <begin position="39"/>
        <end position="121"/>
    </location>
</feature>
<organism evidence="2 3">
    <name type="scientific">Gossypium lobatum</name>
    <dbReference type="NCBI Taxonomy" id="34289"/>
    <lineage>
        <taxon>Eukaryota</taxon>
        <taxon>Viridiplantae</taxon>
        <taxon>Streptophyta</taxon>
        <taxon>Embryophyta</taxon>
        <taxon>Tracheophyta</taxon>
        <taxon>Spermatophyta</taxon>
        <taxon>Magnoliopsida</taxon>
        <taxon>eudicotyledons</taxon>
        <taxon>Gunneridae</taxon>
        <taxon>Pentapetalae</taxon>
        <taxon>rosids</taxon>
        <taxon>malvids</taxon>
        <taxon>Malvales</taxon>
        <taxon>Malvaceae</taxon>
        <taxon>Malvoideae</taxon>
        <taxon>Gossypium</taxon>
    </lineage>
</organism>
<evidence type="ECO:0000313" key="2">
    <source>
        <dbReference type="EMBL" id="MBA0561086.1"/>
    </source>
</evidence>
<sequence length="121" mass="14014">MRFSFSFGPVEGSGSAWFWRWCLLRLLASLASIMFTKEEVSFVALNEGVILVKFGKIDRTRILNLNPWLFDQSLFAMLPFVKGQELDDFVLNIMPFWIRIYNIPFEKMDRKVAIDVGKAIG</sequence>
<feature type="non-terminal residue" evidence="2">
    <location>
        <position position="1"/>
    </location>
</feature>
<evidence type="ECO:0000313" key="3">
    <source>
        <dbReference type="Proteomes" id="UP000593572"/>
    </source>
</evidence>
<dbReference type="EMBL" id="JABEZX010000007">
    <property type="protein sequence ID" value="MBA0561086.1"/>
    <property type="molecule type" value="Genomic_DNA"/>
</dbReference>
<dbReference type="AlphaFoldDB" id="A0A7J8M8R1"/>
<proteinExistence type="predicted"/>
<protein>
    <recommendedName>
        <fullName evidence="4">DUF4283 domain-containing protein</fullName>
    </recommendedName>
</protein>
<keyword evidence="3" id="KW-1185">Reference proteome</keyword>
<keyword evidence="1" id="KW-0732">Signal</keyword>
<comment type="caution">
    <text evidence="2">The sequence shown here is derived from an EMBL/GenBank/DDBJ whole genome shotgun (WGS) entry which is preliminary data.</text>
</comment>
<gene>
    <name evidence="2" type="ORF">Golob_017939</name>
</gene>